<evidence type="ECO:0000256" key="10">
    <source>
        <dbReference type="PROSITE-ProRule" id="PRU01240"/>
    </source>
</evidence>
<dbReference type="GO" id="GO:0005576">
    <property type="term" value="C:extracellular region"/>
    <property type="evidence" value="ECO:0007669"/>
    <property type="project" value="UniProtKB-SubCell"/>
</dbReference>
<keyword evidence="3" id="KW-0964">Secreted</keyword>
<dbReference type="InterPro" id="IPR037045">
    <property type="entry name" value="S8pro/Inhibitor_I9_sf"/>
</dbReference>
<dbReference type="Gene3D" id="3.30.70.80">
    <property type="entry name" value="Peptidase S8 propeptide/proteinase inhibitor I9"/>
    <property type="match status" value="1"/>
</dbReference>
<name>A0A2G5CRK1_AQUCA</name>
<dbReference type="GO" id="GO:0004252">
    <property type="term" value="F:serine-type endopeptidase activity"/>
    <property type="evidence" value="ECO:0007669"/>
    <property type="project" value="UniProtKB-UniRule"/>
</dbReference>
<comment type="similarity">
    <text evidence="2 10">Belongs to the peptidase S8 family.</text>
</comment>
<dbReference type="PROSITE" id="PS51892">
    <property type="entry name" value="SUBTILASE"/>
    <property type="match status" value="1"/>
</dbReference>
<accession>A0A2G5CRK1</accession>
<evidence type="ECO:0000313" key="16">
    <source>
        <dbReference type="EMBL" id="PIA33941.1"/>
    </source>
</evidence>
<feature type="chain" id="PRO_5013599489" evidence="11">
    <location>
        <begin position="26"/>
        <end position="771"/>
    </location>
</feature>
<dbReference type="Gene3D" id="3.50.30.30">
    <property type="match status" value="1"/>
</dbReference>
<keyword evidence="7 10" id="KW-0720">Serine protease</keyword>
<dbReference type="EMBL" id="KZ305056">
    <property type="protein sequence ID" value="PIA33941.1"/>
    <property type="molecule type" value="Genomic_DNA"/>
</dbReference>
<evidence type="ECO:0000259" key="13">
    <source>
        <dbReference type="Pfam" id="PF02225"/>
    </source>
</evidence>
<evidence type="ECO:0000256" key="3">
    <source>
        <dbReference type="ARBA" id="ARBA00022525"/>
    </source>
</evidence>
<reference evidence="16 17" key="1">
    <citation type="submission" date="2017-09" db="EMBL/GenBank/DDBJ databases">
        <title>WGS assembly of Aquilegia coerulea Goldsmith.</title>
        <authorList>
            <person name="Hodges S."/>
            <person name="Kramer E."/>
            <person name="Nordborg M."/>
            <person name="Tomkins J."/>
            <person name="Borevitz J."/>
            <person name="Derieg N."/>
            <person name="Yan J."/>
            <person name="Mihaltcheva S."/>
            <person name="Hayes R.D."/>
            <person name="Rokhsar D."/>
        </authorList>
    </citation>
    <scope>NUCLEOTIDE SEQUENCE [LARGE SCALE GENOMIC DNA]</scope>
    <source>
        <strain evidence="17">cv. Goldsmith</strain>
    </source>
</reference>
<dbReference type="CDD" id="cd04852">
    <property type="entry name" value="Peptidases_S8_3"/>
    <property type="match status" value="1"/>
</dbReference>
<protein>
    <submittedName>
        <fullName evidence="16">Uncharacterized protein</fullName>
    </submittedName>
</protein>
<evidence type="ECO:0000259" key="14">
    <source>
        <dbReference type="Pfam" id="PF05922"/>
    </source>
</evidence>
<evidence type="ECO:0000256" key="4">
    <source>
        <dbReference type="ARBA" id="ARBA00022670"/>
    </source>
</evidence>
<dbReference type="InParanoid" id="A0A2G5CRK1"/>
<dbReference type="InterPro" id="IPR000209">
    <property type="entry name" value="Peptidase_S8/S53_dom"/>
</dbReference>
<feature type="active site" description="Charge relay system" evidence="9 10">
    <location>
        <position position="216"/>
    </location>
</feature>
<evidence type="ECO:0000256" key="9">
    <source>
        <dbReference type="PIRSR" id="PIRSR615500-1"/>
    </source>
</evidence>
<dbReference type="STRING" id="218851.A0A2G5CRK1"/>
<feature type="domain" description="Subtilisin-like protease fibronectin type-III" evidence="15">
    <location>
        <begin position="659"/>
        <end position="759"/>
    </location>
</feature>
<feature type="active site" description="Charge relay system" evidence="9 10">
    <location>
        <position position="543"/>
    </location>
</feature>
<evidence type="ECO:0000256" key="6">
    <source>
        <dbReference type="ARBA" id="ARBA00022801"/>
    </source>
</evidence>
<dbReference type="InterPro" id="IPR023828">
    <property type="entry name" value="Peptidase_S8_Ser-AS"/>
</dbReference>
<comment type="subcellular location">
    <subcellularLocation>
        <location evidence="1">Secreted</location>
    </subcellularLocation>
</comment>
<keyword evidence="4 10" id="KW-0645">Protease</keyword>
<dbReference type="FunFam" id="3.40.50.200:FF:000006">
    <property type="entry name" value="Subtilisin-like protease SBT1.5"/>
    <property type="match status" value="1"/>
</dbReference>
<feature type="domain" description="PA" evidence="13">
    <location>
        <begin position="371"/>
        <end position="454"/>
    </location>
</feature>
<dbReference type="AlphaFoldDB" id="A0A2G5CRK1"/>
<evidence type="ECO:0000256" key="11">
    <source>
        <dbReference type="SAM" id="SignalP"/>
    </source>
</evidence>
<evidence type="ECO:0000256" key="5">
    <source>
        <dbReference type="ARBA" id="ARBA00022729"/>
    </source>
</evidence>
<dbReference type="InterPro" id="IPR003137">
    <property type="entry name" value="PA_domain"/>
</dbReference>
<evidence type="ECO:0000256" key="8">
    <source>
        <dbReference type="ARBA" id="ARBA00023180"/>
    </source>
</evidence>
<dbReference type="InterPro" id="IPR036852">
    <property type="entry name" value="Peptidase_S8/S53_dom_sf"/>
</dbReference>
<evidence type="ECO:0000313" key="17">
    <source>
        <dbReference type="Proteomes" id="UP000230069"/>
    </source>
</evidence>
<keyword evidence="17" id="KW-1185">Reference proteome</keyword>
<dbReference type="Pfam" id="PF05922">
    <property type="entry name" value="Inhibitor_I9"/>
    <property type="match status" value="1"/>
</dbReference>
<dbReference type="PRINTS" id="PR00723">
    <property type="entry name" value="SUBTILISIN"/>
</dbReference>
<proteinExistence type="inferred from homology"/>
<dbReference type="Proteomes" id="UP000230069">
    <property type="component" value="Unassembled WGS sequence"/>
</dbReference>
<dbReference type="FunFam" id="3.30.70.80:FF:000003">
    <property type="entry name" value="Subtilisin-like protease SBT1.9"/>
    <property type="match status" value="1"/>
</dbReference>
<keyword evidence="5 11" id="KW-0732">Signal</keyword>
<dbReference type="InterPro" id="IPR010259">
    <property type="entry name" value="S8pro/Inhibitor_I9"/>
</dbReference>
<dbReference type="Gene3D" id="2.60.40.2310">
    <property type="match status" value="1"/>
</dbReference>
<organism evidence="16 17">
    <name type="scientific">Aquilegia coerulea</name>
    <name type="common">Rocky mountain columbine</name>
    <dbReference type="NCBI Taxonomy" id="218851"/>
    <lineage>
        <taxon>Eukaryota</taxon>
        <taxon>Viridiplantae</taxon>
        <taxon>Streptophyta</taxon>
        <taxon>Embryophyta</taxon>
        <taxon>Tracheophyta</taxon>
        <taxon>Spermatophyta</taxon>
        <taxon>Magnoliopsida</taxon>
        <taxon>Ranunculales</taxon>
        <taxon>Ranunculaceae</taxon>
        <taxon>Thalictroideae</taxon>
        <taxon>Aquilegia</taxon>
    </lineage>
</organism>
<dbReference type="InterPro" id="IPR045051">
    <property type="entry name" value="SBT"/>
</dbReference>
<feature type="signal peptide" evidence="11">
    <location>
        <begin position="1"/>
        <end position="25"/>
    </location>
</feature>
<dbReference type="PROSITE" id="PS00138">
    <property type="entry name" value="SUBTILASE_SER"/>
    <property type="match status" value="1"/>
</dbReference>
<dbReference type="PANTHER" id="PTHR10795">
    <property type="entry name" value="PROPROTEIN CONVERTASE SUBTILISIN/KEXIN"/>
    <property type="match status" value="1"/>
</dbReference>
<feature type="domain" description="Peptidase S8/S53" evidence="12">
    <location>
        <begin position="135"/>
        <end position="584"/>
    </location>
</feature>
<dbReference type="Pfam" id="PF02225">
    <property type="entry name" value="PA"/>
    <property type="match status" value="1"/>
</dbReference>
<dbReference type="SUPFAM" id="SSF52743">
    <property type="entry name" value="Subtilisin-like"/>
    <property type="match status" value="1"/>
</dbReference>
<dbReference type="OrthoDB" id="206201at2759"/>
<dbReference type="InterPro" id="IPR041469">
    <property type="entry name" value="Subtilisin-like_FN3"/>
</dbReference>
<keyword evidence="8" id="KW-0325">Glycoprotein</keyword>
<feature type="active site" description="Charge relay system" evidence="9 10">
    <location>
        <position position="143"/>
    </location>
</feature>
<dbReference type="FunFam" id="3.50.30.30:FF:000005">
    <property type="entry name" value="subtilisin-like protease SBT1.5"/>
    <property type="match status" value="1"/>
</dbReference>
<dbReference type="Gene3D" id="3.40.50.200">
    <property type="entry name" value="Peptidase S8/S53 domain"/>
    <property type="match status" value="1"/>
</dbReference>
<dbReference type="InterPro" id="IPR034197">
    <property type="entry name" value="Peptidases_S8_3"/>
</dbReference>
<sequence>MKETTIFLHLITILLFLSTLPSSLSQAINKPQNFIIHVSKTHKPHIYTNHYHWYTSILSSLPPPHHSKKLLYTYQHTFHGFAARLTETQASILQNIPGILKVVSERIGHVHTTRTPTFLGLNEKSGLWPNSDYADDVVIGVLDTGVWPESPSFNDDGLGPIPEKWRGSCVSGSDFPVSACNKKLIGARFFAKAYEAEFGMINGIGESRSPRDLEGHGTHTASTAAGSVVRNASFYDLAKGEARGMASKARLAIYKICWADGCSGADILAALDQAVDDGVDVISISVGIDTGLEYDEDAFAIGAFGAVAKGILVTCSAGNSGPKVSSLENVAPWLLTVGASSIDRDFQADVILGDGSKYSGVSLYSGNSIGTLPIVYAKDHGHRLCVPNTLKNVEGKIVLCDGGLNSNLQKGSAVRQAGGAGMILANNINTGPGGPADAHILPATMVDPAAGNKIRDYIKLQGLSANASIIFKGTVIGGNPAIPAPQIAQFSSRGPNDVTPGILKPDLIAPGVNILASWSGAISPSELAVDTRRVTFNFASGTSMACPHVSGLAALLRKVYPNWSPAAVKSALMTTAYNVDNTGKAITDLATRKASTPFDHGSGHVDPIKALDPGLVYDLGVKDYIGFLCSIGYDESRISTIVQESGIDCSTMGLASPGDLNYPSISVVFKPGTTKVTLRRVVTNVGKSENAIYDVSVSSPSSIAISVSPSRLVFSPENKSLAYELTFEALSDDIEDVLPQFGWIEWTDDHQHKVRSPIAFVMGEEDFVSSI</sequence>
<gene>
    <name evidence="16" type="ORF">AQUCO_03900063v1</name>
</gene>
<keyword evidence="6 10" id="KW-0378">Hydrolase</keyword>
<evidence type="ECO:0000256" key="7">
    <source>
        <dbReference type="ARBA" id="ARBA00022825"/>
    </source>
</evidence>
<evidence type="ECO:0000256" key="2">
    <source>
        <dbReference type="ARBA" id="ARBA00011073"/>
    </source>
</evidence>
<dbReference type="Pfam" id="PF17766">
    <property type="entry name" value="fn3_6"/>
    <property type="match status" value="1"/>
</dbReference>
<evidence type="ECO:0000259" key="12">
    <source>
        <dbReference type="Pfam" id="PF00082"/>
    </source>
</evidence>
<dbReference type="CDD" id="cd02120">
    <property type="entry name" value="PA_subtilisin_like"/>
    <property type="match status" value="1"/>
</dbReference>
<dbReference type="InterPro" id="IPR015500">
    <property type="entry name" value="Peptidase_S8_subtilisin-rel"/>
</dbReference>
<dbReference type="Pfam" id="PF00082">
    <property type="entry name" value="Peptidase_S8"/>
    <property type="match status" value="1"/>
</dbReference>
<dbReference type="GO" id="GO:0006508">
    <property type="term" value="P:proteolysis"/>
    <property type="evidence" value="ECO:0007669"/>
    <property type="project" value="UniProtKB-KW"/>
</dbReference>
<evidence type="ECO:0000256" key="1">
    <source>
        <dbReference type="ARBA" id="ARBA00004613"/>
    </source>
</evidence>
<feature type="domain" description="Inhibitor I9" evidence="14">
    <location>
        <begin position="34"/>
        <end position="110"/>
    </location>
</feature>
<evidence type="ECO:0000259" key="15">
    <source>
        <dbReference type="Pfam" id="PF17766"/>
    </source>
</evidence>
<dbReference type="GO" id="GO:0048731">
    <property type="term" value="P:system development"/>
    <property type="evidence" value="ECO:0007669"/>
    <property type="project" value="UniProtKB-ARBA"/>
</dbReference>